<dbReference type="AlphaFoldDB" id="A0A085ZW45"/>
<comment type="caution">
    <text evidence="1">The sequence shown here is derived from an EMBL/GenBank/DDBJ whole genome shotgun (WGS) entry which is preliminary data.</text>
</comment>
<keyword evidence="2" id="KW-1185">Reference proteome</keyword>
<accession>A0A085ZW45</accession>
<dbReference type="Proteomes" id="UP000028703">
    <property type="component" value="Unassembled WGS sequence"/>
</dbReference>
<protein>
    <submittedName>
        <fullName evidence="1">Uncharacterized protein</fullName>
    </submittedName>
</protein>
<name>A0A085ZW45_9FLAO</name>
<dbReference type="RefSeq" id="WP_034702008.1">
    <property type="nucleotide sequence ID" value="NZ_JPRO01000002.1"/>
</dbReference>
<gene>
    <name evidence="1" type="ORF">IX38_04220</name>
</gene>
<evidence type="ECO:0000313" key="1">
    <source>
        <dbReference type="EMBL" id="KFF08659.1"/>
    </source>
</evidence>
<evidence type="ECO:0000313" key="2">
    <source>
        <dbReference type="Proteomes" id="UP000028703"/>
    </source>
</evidence>
<organism evidence="1 2">
    <name type="scientific">Chryseobacterium luteum</name>
    <dbReference type="NCBI Taxonomy" id="421531"/>
    <lineage>
        <taxon>Bacteria</taxon>
        <taxon>Pseudomonadati</taxon>
        <taxon>Bacteroidota</taxon>
        <taxon>Flavobacteriia</taxon>
        <taxon>Flavobacteriales</taxon>
        <taxon>Weeksellaceae</taxon>
        <taxon>Chryseobacterium group</taxon>
        <taxon>Chryseobacterium</taxon>
    </lineage>
</organism>
<dbReference type="OrthoDB" id="1340280at2"/>
<reference evidence="1 2" key="1">
    <citation type="submission" date="2014-07" db="EMBL/GenBank/DDBJ databases">
        <title>Genome of Chryseobacterium luteum DSM 18605.</title>
        <authorList>
            <person name="Stropko S.J."/>
            <person name="Pipes S.E."/>
            <person name="Newman J.D."/>
        </authorList>
    </citation>
    <scope>NUCLEOTIDE SEQUENCE [LARGE SCALE GENOMIC DNA]</scope>
    <source>
        <strain evidence="1 2">DSM 18605</strain>
    </source>
</reference>
<proteinExistence type="predicted"/>
<sequence>MKDIFRQNSELAVLNCVNLIMKLKVMMELYTIIELFLINNPKSILLKISGLDSNNTVYMSPWEFDDDHEYTEEHGLVHRNRFTKDGEPIDIYKISKNDAFFAKAVST</sequence>
<dbReference type="EMBL" id="JPRO01000002">
    <property type="protein sequence ID" value="KFF08659.1"/>
    <property type="molecule type" value="Genomic_DNA"/>
</dbReference>